<dbReference type="PANTHER" id="PTHR39328:SF1">
    <property type="entry name" value="BLL2871 PROTEIN"/>
    <property type="match status" value="1"/>
</dbReference>
<dbReference type="Proteomes" id="UP000249165">
    <property type="component" value="Unassembled WGS sequence"/>
</dbReference>
<dbReference type="InterPro" id="IPR010430">
    <property type="entry name" value="DUF1028"/>
</dbReference>
<keyword evidence="1" id="KW-0378">Hydrolase</keyword>
<accession>A0A327XYY9</accession>
<dbReference type="Pfam" id="PF06267">
    <property type="entry name" value="DUF1028"/>
    <property type="match status" value="1"/>
</dbReference>
<gene>
    <name evidence="1" type="ORF">ATI53_103427</name>
</gene>
<dbReference type="SUPFAM" id="SSF56235">
    <property type="entry name" value="N-terminal nucleophile aminohydrolases (Ntn hydrolases)"/>
    <property type="match status" value="1"/>
</dbReference>
<proteinExistence type="predicted"/>
<dbReference type="RefSeq" id="WP_111550837.1">
    <property type="nucleotide sequence ID" value="NZ_LIGK01000061.1"/>
</dbReference>
<protein>
    <submittedName>
        <fullName evidence="1">Putative Ntn-hydrolase superfamily protein</fullName>
    </submittedName>
</protein>
<dbReference type="AlphaFoldDB" id="A0A327XYY9"/>
<dbReference type="OrthoDB" id="9790012at2"/>
<comment type="caution">
    <text evidence="1">The sequence shown here is derived from an EMBL/GenBank/DDBJ whole genome shotgun (WGS) entry which is preliminary data.</text>
</comment>
<name>A0A327XYY9_9RHOB</name>
<dbReference type="PANTHER" id="PTHR39328">
    <property type="entry name" value="BLL2871 PROTEIN"/>
    <property type="match status" value="1"/>
</dbReference>
<evidence type="ECO:0000313" key="2">
    <source>
        <dbReference type="Proteomes" id="UP000249165"/>
    </source>
</evidence>
<dbReference type="Gene3D" id="3.60.20.10">
    <property type="entry name" value="Glutamine Phosphoribosylpyrophosphate, subunit 1, domain 1"/>
    <property type="match status" value="1"/>
</dbReference>
<sequence length="225" mass="23035">MTFSLVARCAETGQFGVAISSSSPAVAARCAFARAGVGAVASQNVTDPRLGTAALDLMAGGMSAAQAVAKLVATRDHMDYRQVLTVDAQGVTGIHSGPNSLGIWTSAMGRDAVSGGNLLANDGVPTAIVAGFETATGPLGDRLIAAMRAGLKAGGEAGPVRSAGLLIVDRQAWPYAELRCDWIDDGCPIDFISRAWQVYAPQAKDYVTRALNPAAAPSYGVPGDE</sequence>
<keyword evidence="2" id="KW-1185">Reference proteome</keyword>
<evidence type="ECO:0000313" key="1">
    <source>
        <dbReference type="EMBL" id="RAK13824.1"/>
    </source>
</evidence>
<dbReference type="GO" id="GO:0016787">
    <property type="term" value="F:hydrolase activity"/>
    <property type="evidence" value="ECO:0007669"/>
    <property type="project" value="UniProtKB-KW"/>
</dbReference>
<organism evidence="1 2">
    <name type="scientific">Salipiger aestuarii</name>
    <dbReference type="NCBI Taxonomy" id="568098"/>
    <lineage>
        <taxon>Bacteria</taxon>
        <taxon>Pseudomonadati</taxon>
        <taxon>Pseudomonadota</taxon>
        <taxon>Alphaproteobacteria</taxon>
        <taxon>Rhodobacterales</taxon>
        <taxon>Roseobacteraceae</taxon>
        <taxon>Salipiger</taxon>
    </lineage>
</organism>
<reference evidence="1 2" key="1">
    <citation type="submission" date="2018-06" db="EMBL/GenBank/DDBJ databases">
        <title>Genomic Encyclopedia of Archaeal and Bacterial Type Strains, Phase II (KMG-II): from individual species to whole genera.</title>
        <authorList>
            <person name="Goeker M."/>
        </authorList>
    </citation>
    <scope>NUCLEOTIDE SEQUENCE [LARGE SCALE GENOMIC DNA]</scope>
    <source>
        <strain evidence="1 2">DSM 22011</strain>
    </source>
</reference>
<dbReference type="EMBL" id="QLMG01000034">
    <property type="protein sequence ID" value="RAK13824.1"/>
    <property type="molecule type" value="Genomic_DNA"/>
</dbReference>
<dbReference type="InterPro" id="IPR029055">
    <property type="entry name" value="Ntn_hydrolases_N"/>
</dbReference>